<dbReference type="PANTHER" id="PTHR15217:SF0">
    <property type="entry name" value="PRE-MRNA-SPLICING REGULATOR WTAP"/>
    <property type="match status" value="1"/>
</dbReference>
<comment type="subcellular location">
    <subcellularLocation>
        <location evidence="1">Nucleus</location>
    </subcellularLocation>
</comment>
<evidence type="ECO:0000313" key="8">
    <source>
        <dbReference type="EMBL" id="GBP50624.1"/>
    </source>
</evidence>
<comment type="similarity">
    <text evidence="2">Belongs to the fl(2)d family.</text>
</comment>
<dbReference type="GO" id="GO:0006397">
    <property type="term" value="P:mRNA processing"/>
    <property type="evidence" value="ECO:0007669"/>
    <property type="project" value="UniProtKB-KW"/>
</dbReference>
<keyword evidence="4" id="KW-0508">mRNA splicing</keyword>
<keyword evidence="6" id="KW-0175">Coiled coil</keyword>
<evidence type="ECO:0000313" key="9">
    <source>
        <dbReference type="Proteomes" id="UP000299102"/>
    </source>
</evidence>
<proteinExistence type="inferred from homology"/>
<dbReference type="AlphaFoldDB" id="A0A4C1WKH9"/>
<protein>
    <submittedName>
        <fullName evidence="8">Pre-mRNA-splicing regulator WTAP</fullName>
    </submittedName>
</protein>
<name>A0A4C1WKH9_EUMVA</name>
<dbReference type="InterPro" id="IPR033757">
    <property type="entry name" value="WTAP"/>
</dbReference>
<dbReference type="Proteomes" id="UP000299102">
    <property type="component" value="Unassembled WGS sequence"/>
</dbReference>
<dbReference type="OrthoDB" id="7414952at2759"/>
<comment type="caution">
    <text evidence="8">The sequence shown here is derived from an EMBL/GenBank/DDBJ whole genome shotgun (WGS) entry which is preliminary data.</text>
</comment>
<dbReference type="GO" id="GO:0005634">
    <property type="term" value="C:nucleus"/>
    <property type="evidence" value="ECO:0007669"/>
    <property type="project" value="UniProtKB-SubCell"/>
</dbReference>
<evidence type="ECO:0000256" key="4">
    <source>
        <dbReference type="ARBA" id="ARBA00023187"/>
    </source>
</evidence>
<keyword evidence="5" id="KW-0539">Nucleus</keyword>
<evidence type="ECO:0000256" key="3">
    <source>
        <dbReference type="ARBA" id="ARBA00022664"/>
    </source>
</evidence>
<gene>
    <name evidence="8" type="primary">wtap</name>
    <name evidence="8" type="ORF">EVAR_28814_1</name>
</gene>
<dbReference type="GO" id="GO:0016556">
    <property type="term" value="P:mRNA modification"/>
    <property type="evidence" value="ECO:0007669"/>
    <property type="project" value="InterPro"/>
</dbReference>
<evidence type="ECO:0000256" key="5">
    <source>
        <dbReference type="ARBA" id="ARBA00023242"/>
    </source>
</evidence>
<feature type="region of interest" description="Disordered" evidence="7">
    <location>
        <begin position="1"/>
        <end position="24"/>
    </location>
</feature>
<reference evidence="8 9" key="1">
    <citation type="journal article" date="2019" name="Commun. Biol.">
        <title>The bagworm genome reveals a unique fibroin gene that provides high tensile strength.</title>
        <authorList>
            <person name="Kono N."/>
            <person name="Nakamura H."/>
            <person name="Ohtoshi R."/>
            <person name="Tomita M."/>
            <person name="Numata K."/>
            <person name="Arakawa K."/>
        </authorList>
    </citation>
    <scope>NUCLEOTIDE SEQUENCE [LARGE SCALE GENOMIC DNA]</scope>
</reference>
<sequence>MSEETERQGEKTSPGAVTANAGNGQCMSRVVLNAQQLESSSAEELRTAWKSQAVYIDHLETLNKQLEGRLQKAKEVEDRIRQQYAESQHREKVLVRRLAGKEQEVQDYAGGEPLVDCVAGREPPNLNRAEKC</sequence>
<accession>A0A4C1WKH9</accession>
<evidence type="ECO:0000256" key="6">
    <source>
        <dbReference type="SAM" id="Coils"/>
    </source>
</evidence>
<evidence type="ECO:0000256" key="2">
    <source>
        <dbReference type="ARBA" id="ARBA00010313"/>
    </source>
</evidence>
<feature type="compositionally biased region" description="Basic and acidic residues" evidence="7">
    <location>
        <begin position="1"/>
        <end position="10"/>
    </location>
</feature>
<dbReference type="EMBL" id="BGZK01000569">
    <property type="protein sequence ID" value="GBP50624.1"/>
    <property type="molecule type" value="Genomic_DNA"/>
</dbReference>
<feature type="coiled-coil region" evidence="6">
    <location>
        <begin position="56"/>
        <end position="90"/>
    </location>
</feature>
<dbReference type="PANTHER" id="PTHR15217">
    <property type="entry name" value="WILMS' TUMOR 1-ASSOCIATING PROTEIN"/>
    <property type="match status" value="1"/>
</dbReference>
<dbReference type="STRING" id="151549.A0A4C1WKH9"/>
<dbReference type="GO" id="GO:0000381">
    <property type="term" value="P:regulation of alternative mRNA splicing, via spliceosome"/>
    <property type="evidence" value="ECO:0007669"/>
    <property type="project" value="InterPro"/>
</dbReference>
<keyword evidence="9" id="KW-1185">Reference proteome</keyword>
<keyword evidence="3" id="KW-0507">mRNA processing</keyword>
<organism evidence="8 9">
    <name type="scientific">Eumeta variegata</name>
    <name type="common">Bagworm moth</name>
    <name type="synonym">Eumeta japonica</name>
    <dbReference type="NCBI Taxonomy" id="151549"/>
    <lineage>
        <taxon>Eukaryota</taxon>
        <taxon>Metazoa</taxon>
        <taxon>Ecdysozoa</taxon>
        <taxon>Arthropoda</taxon>
        <taxon>Hexapoda</taxon>
        <taxon>Insecta</taxon>
        <taxon>Pterygota</taxon>
        <taxon>Neoptera</taxon>
        <taxon>Endopterygota</taxon>
        <taxon>Lepidoptera</taxon>
        <taxon>Glossata</taxon>
        <taxon>Ditrysia</taxon>
        <taxon>Tineoidea</taxon>
        <taxon>Psychidae</taxon>
        <taxon>Oiketicinae</taxon>
        <taxon>Eumeta</taxon>
    </lineage>
</organism>
<evidence type="ECO:0000256" key="7">
    <source>
        <dbReference type="SAM" id="MobiDB-lite"/>
    </source>
</evidence>
<evidence type="ECO:0000256" key="1">
    <source>
        <dbReference type="ARBA" id="ARBA00004123"/>
    </source>
</evidence>
<dbReference type="GO" id="GO:0008380">
    <property type="term" value="P:RNA splicing"/>
    <property type="evidence" value="ECO:0007669"/>
    <property type="project" value="UniProtKB-KW"/>
</dbReference>